<name>M5GG58_DACPD</name>
<evidence type="ECO:0000313" key="2">
    <source>
        <dbReference type="Proteomes" id="UP000030653"/>
    </source>
</evidence>
<evidence type="ECO:0000313" key="1">
    <source>
        <dbReference type="EMBL" id="EJU04913.1"/>
    </source>
</evidence>
<dbReference type="OrthoDB" id="2124108at2759"/>
<dbReference type="AlphaFoldDB" id="M5GG58"/>
<proteinExistence type="predicted"/>
<dbReference type="GeneID" id="63684842"/>
<keyword evidence="2" id="KW-1185">Reference proteome</keyword>
<reference evidence="1 2" key="1">
    <citation type="journal article" date="2012" name="Science">
        <title>The Paleozoic origin of enzymatic lignin decomposition reconstructed from 31 fungal genomes.</title>
        <authorList>
            <person name="Floudas D."/>
            <person name="Binder M."/>
            <person name="Riley R."/>
            <person name="Barry K."/>
            <person name="Blanchette R.A."/>
            <person name="Henrissat B."/>
            <person name="Martinez A.T."/>
            <person name="Otillar R."/>
            <person name="Spatafora J.W."/>
            <person name="Yadav J.S."/>
            <person name="Aerts A."/>
            <person name="Benoit I."/>
            <person name="Boyd A."/>
            <person name="Carlson A."/>
            <person name="Copeland A."/>
            <person name="Coutinho P.M."/>
            <person name="de Vries R.P."/>
            <person name="Ferreira P."/>
            <person name="Findley K."/>
            <person name="Foster B."/>
            <person name="Gaskell J."/>
            <person name="Glotzer D."/>
            <person name="Gorecki P."/>
            <person name="Heitman J."/>
            <person name="Hesse C."/>
            <person name="Hori C."/>
            <person name="Igarashi K."/>
            <person name="Jurgens J.A."/>
            <person name="Kallen N."/>
            <person name="Kersten P."/>
            <person name="Kohler A."/>
            <person name="Kuees U."/>
            <person name="Kumar T.K.A."/>
            <person name="Kuo A."/>
            <person name="LaButti K."/>
            <person name="Larrondo L.F."/>
            <person name="Lindquist E."/>
            <person name="Ling A."/>
            <person name="Lombard V."/>
            <person name="Lucas S."/>
            <person name="Lundell T."/>
            <person name="Martin R."/>
            <person name="McLaughlin D.J."/>
            <person name="Morgenstern I."/>
            <person name="Morin E."/>
            <person name="Murat C."/>
            <person name="Nagy L.G."/>
            <person name="Nolan M."/>
            <person name="Ohm R.A."/>
            <person name="Patyshakuliyeva A."/>
            <person name="Rokas A."/>
            <person name="Ruiz-Duenas F.J."/>
            <person name="Sabat G."/>
            <person name="Salamov A."/>
            <person name="Samejima M."/>
            <person name="Schmutz J."/>
            <person name="Slot J.C."/>
            <person name="St John F."/>
            <person name="Stenlid J."/>
            <person name="Sun H."/>
            <person name="Sun S."/>
            <person name="Syed K."/>
            <person name="Tsang A."/>
            <person name="Wiebenga A."/>
            <person name="Young D."/>
            <person name="Pisabarro A."/>
            <person name="Eastwood D.C."/>
            <person name="Martin F."/>
            <person name="Cullen D."/>
            <person name="Grigoriev I.V."/>
            <person name="Hibbett D.S."/>
        </authorList>
    </citation>
    <scope>NUCLEOTIDE SEQUENCE [LARGE SCALE GENOMIC DNA]</scope>
    <source>
        <strain evidence="1 2">DJM-731 SS1</strain>
    </source>
</reference>
<organism evidence="1 2">
    <name type="scientific">Dacryopinax primogenitus (strain DJM 731)</name>
    <name type="common">Brown rot fungus</name>
    <dbReference type="NCBI Taxonomy" id="1858805"/>
    <lineage>
        <taxon>Eukaryota</taxon>
        <taxon>Fungi</taxon>
        <taxon>Dikarya</taxon>
        <taxon>Basidiomycota</taxon>
        <taxon>Agaricomycotina</taxon>
        <taxon>Dacrymycetes</taxon>
        <taxon>Dacrymycetales</taxon>
        <taxon>Dacrymycetaceae</taxon>
        <taxon>Dacryopinax</taxon>
    </lineage>
</organism>
<accession>M5GG58</accession>
<protein>
    <submittedName>
        <fullName evidence="1">Uncharacterized protein</fullName>
    </submittedName>
</protein>
<sequence>MDFFADLQIADEQDETRVSREDRINRAFEESKRSYKDERVLTEPGWFNSDLSVKERLASSSRAVREVEWSVQQLYVQRKYADCLRMTLEFLDALDNLADNSAGAPDEPKQELRRRELLDIGMRCAFKVHDTNTAKTLADRSRPSWKTNAGLASAAAEAYVLASEPYQAITASLDVIDFRGPLSPYLAPLCRALCQLEPSWPEAAGSEDRKHAAQQLLAVVEALEQRAQAGVSLALSAKQTSTRGGTVLPEVPKPTEEDIHRWTQALSIEESDALRLTKLCCHHDEAQEEKDTIRSVRTL</sequence>
<dbReference type="OMA" id="SKEYHRS"/>
<dbReference type="HOGENOM" id="CLU_855267_0_0_1"/>
<dbReference type="RefSeq" id="XP_040631807.1">
    <property type="nucleotide sequence ID" value="XM_040769780.1"/>
</dbReference>
<dbReference type="EMBL" id="JH795857">
    <property type="protein sequence ID" value="EJU04913.1"/>
    <property type="molecule type" value="Genomic_DNA"/>
</dbReference>
<dbReference type="Proteomes" id="UP000030653">
    <property type="component" value="Unassembled WGS sequence"/>
</dbReference>
<gene>
    <name evidence="1" type="ORF">DACRYDRAFT_114230</name>
</gene>